<sequence length="57" mass="6243">MDDSQEVREFLTSRRAGITSAQAGMSTGPRRRVLGLRLFAAWAATQETISRARHPAG</sequence>
<reference evidence="1 2" key="1">
    <citation type="submission" date="2020-07" db="EMBL/GenBank/DDBJ databases">
        <title>Sequencing the genomes of 1000 actinobacteria strains.</title>
        <authorList>
            <person name="Klenk H.-P."/>
        </authorList>
    </citation>
    <scope>NUCLEOTIDE SEQUENCE [LARGE SCALE GENOMIC DNA]</scope>
    <source>
        <strain evidence="1 2">DSM 41455</strain>
    </source>
</reference>
<name>A0A7Y9HH91_9ACTN</name>
<dbReference type="EMBL" id="JACCCF010000001">
    <property type="protein sequence ID" value="NYE44498.1"/>
    <property type="molecule type" value="Genomic_DNA"/>
</dbReference>
<evidence type="ECO:0000313" key="2">
    <source>
        <dbReference type="Proteomes" id="UP000530403"/>
    </source>
</evidence>
<protein>
    <submittedName>
        <fullName evidence="1">Uncharacterized protein</fullName>
    </submittedName>
</protein>
<organism evidence="1 2">
    <name type="scientific">Streptomyces fulvorobeus</name>
    <dbReference type="NCBI Taxonomy" id="284028"/>
    <lineage>
        <taxon>Bacteria</taxon>
        <taxon>Bacillati</taxon>
        <taxon>Actinomycetota</taxon>
        <taxon>Actinomycetes</taxon>
        <taxon>Kitasatosporales</taxon>
        <taxon>Streptomycetaceae</taxon>
        <taxon>Streptomyces</taxon>
    </lineage>
</organism>
<comment type="caution">
    <text evidence="1">The sequence shown here is derived from an EMBL/GenBank/DDBJ whole genome shotgun (WGS) entry which is preliminary data.</text>
</comment>
<evidence type="ECO:0000313" key="1">
    <source>
        <dbReference type="EMBL" id="NYE44498.1"/>
    </source>
</evidence>
<proteinExistence type="predicted"/>
<dbReference type="Proteomes" id="UP000530403">
    <property type="component" value="Unassembled WGS sequence"/>
</dbReference>
<gene>
    <name evidence="1" type="ORF">HEB29_005509</name>
</gene>
<accession>A0A7Y9HH91</accession>
<dbReference type="AlphaFoldDB" id="A0A7Y9HH91"/>